<protein>
    <submittedName>
        <fullName evidence="1">Uncharacterized protein</fullName>
    </submittedName>
</protein>
<sequence>MGRNTNQKRPSNNLGGVCPDERHRLRCTAILLETRFQRGGLEQTLVDLLDTKQVINPFDRLNTPGGS</sequence>
<name>A0A0D0E120_9AGAM</name>
<dbReference type="AlphaFoldDB" id="A0A0D0E120"/>
<proteinExistence type="predicted"/>
<accession>A0A0D0E120</accession>
<evidence type="ECO:0000313" key="2">
    <source>
        <dbReference type="Proteomes" id="UP000054538"/>
    </source>
</evidence>
<dbReference type="HOGENOM" id="CLU_2813139_0_0_1"/>
<dbReference type="EMBL" id="KN825156">
    <property type="protein sequence ID" value="KIK93779.1"/>
    <property type="molecule type" value="Genomic_DNA"/>
</dbReference>
<dbReference type="Proteomes" id="UP000054538">
    <property type="component" value="Unassembled WGS sequence"/>
</dbReference>
<evidence type="ECO:0000313" key="1">
    <source>
        <dbReference type="EMBL" id="KIK93779.1"/>
    </source>
</evidence>
<reference evidence="1 2" key="1">
    <citation type="submission" date="2014-04" db="EMBL/GenBank/DDBJ databases">
        <authorList>
            <consortium name="DOE Joint Genome Institute"/>
            <person name="Kuo A."/>
            <person name="Kohler A."/>
            <person name="Jargeat P."/>
            <person name="Nagy L.G."/>
            <person name="Floudas D."/>
            <person name="Copeland A."/>
            <person name="Barry K.W."/>
            <person name="Cichocki N."/>
            <person name="Veneault-Fourrey C."/>
            <person name="LaButti K."/>
            <person name="Lindquist E.A."/>
            <person name="Lipzen A."/>
            <person name="Lundell T."/>
            <person name="Morin E."/>
            <person name="Murat C."/>
            <person name="Sun H."/>
            <person name="Tunlid A."/>
            <person name="Henrissat B."/>
            <person name="Grigoriev I.V."/>
            <person name="Hibbett D.S."/>
            <person name="Martin F."/>
            <person name="Nordberg H.P."/>
            <person name="Cantor M.N."/>
            <person name="Hua S.X."/>
        </authorList>
    </citation>
    <scope>NUCLEOTIDE SEQUENCE [LARGE SCALE GENOMIC DNA]</scope>
    <source>
        <strain evidence="1 2">Ve08.2h10</strain>
    </source>
</reference>
<gene>
    <name evidence="1" type="ORF">PAXRUDRAFT_828621</name>
</gene>
<dbReference type="InParanoid" id="A0A0D0E120"/>
<keyword evidence="2" id="KW-1185">Reference proteome</keyword>
<organism evidence="1 2">
    <name type="scientific">Paxillus rubicundulus Ve08.2h10</name>
    <dbReference type="NCBI Taxonomy" id="930991"/>
    <lineage>
        <taxon>Eukaryota</taxon>
        <taxon>Fungi</taxon>
        <taxon>Dikarya</taxon>
        <taxon>Basidiomycota</taxon>
        <taxon>Agaricomycotina</taxon>
        <taxon>Agaricomycetes</taxon>
        <taxon>Agaricomycetidae</taxon>
        <taxon>Boletales</taxon>
        <taxon>Paxilineae</taxon>
        <taxon>Paxillaceae</taxon>
        <taxon>Paxillus</taxon>
    </lineage>
</organism>
<reference evidence="2" key="2">
    <citation type="submission" date="2015-01" db="EMBL/GenBank/DDBJ databases">
        <title>Evolutionary Origins and Diversification of the Mycorrhizal Mutualists.</title>
        <authorList>
            <consortium name="DOE Joint Genome Institute"/>
            <consortium name="Mycorrhizal Genomics Consortium"/>
            <person name="Kohler A."/>
            <person name="Kuo A."/>
            <person name="Nagy L.G."/>
            <person name="Floudas D."/>
            <person name="Copeland A."/>
            <person name="Barry K.W."/>
            <person name="Cichocki N."/>
            <person name="Veneault-Fourrey C."/>
            <person name="LaButti K."/>
            <person name="Lindquist E.A."/>
            <person name="Lipzen A."/>
            <person name="Lundell T."/>
            <person name="Morin E."/>
            <person name="Murat C."/>
            <person name="Riley R."/>
            <person name="Ohm R."/>
            <person name="Sun H."/>
            <person name="Tunlid A."/>
            <person name="Henrissat B."/>
            <person name="Grigoriev I.V."/>
            <person name="Hibbett D.S."/>
            <person name="Martin F."/>
        </authorList>
    </citation>
    <scope>NUCLEOTIDE SEQUENCE [LARGE SCALE GENOMIC DNA]</scope>
    <source>
        <strain evidence="2">Ve08.2h10</strain>
    </source>
</reference>